<proteinExistence type="predicted"/>
<evidence type="ECO:0000313" key="1">
    <source>
        <dbReference type="EMBL" id="CAB5223189.1"/>
    </source>
</evidence>
<sequence>MALKGKPIAIGTSDTTIYTCPSTLEASVHGLVFANNTGSAVTITLKIYIQSLGTTTTVATGISVAANATYTWPKPINVNAGDYIQAAASTGSALVCFYSVYEGSAAAAAVGFTPRGAWGSGSTYAINDVVSLSGSSYLAIQASTNQNPATQTAYWLVLAAKGDTGSGDISGPASSVDSEIALFNSTTGKLIKRASTTGILKGTSGVLSAATAGTDYVAPSGALGTPSSGTLTNCTADGTDGVGFKNVPIASKSAAYTTVLADSGKVIFHPSTDANARTFTIDSNANVAYPLGTVLTFINMTSQVVTIAITSDTMYLAGTGTTGSRSLAQYGMASAIKMTSTTWIISGSGLT</sequence>
<organism evidence="1">
    <name type="scientific">uncultured Caudovirales phage</name>
    <dbReference type="NCBI Taxonomy" id="2100421"/>
    <lineage>
        <taxon>Viruses</taxon>
        <taxon>Duplodnaviria</taxon>
        <taxon>Heunggongvirae</taxon>
        <taxon>Uroviricota</taxon>
        <taxon>Caudoviricetes</taxon>
        <taxon>Peduoviridae</taxon>
        <taxon>Maltschvirus</taxon>
        <taxon>Maltschvirus maltsch</taxon>
    </lineage>
</organism>
<name>A0A6J7WYM2_9CAUD</name>
<dbReference type="EMBL" id="LR798319">
    <property type="protein sequence ID" value="CAB5223189.1"/>
    <property type="molecule type" value="Genomic_DNA"/>
</dbReference>
<dbReference type="Gene3D" id="2.10.10.20">
    <property type="entry name" value="Carbohydrate-binding module superfamily 5/12"/>
    <property type="match status" value="1"/>
</dbReference>
<reference evidence="1" key="1">
    <citation type="submission" date="2020-05" db="EMBL/GenBank/DDBJ databases">
        <authorList>
            <person name="Chiriac C."/>
            <person name="Salcher M."/>
            <person name="Ghai R."/>
            <person name="Kavagutti S V."/>
        </authorList>
    </citation>
    <scope>NUCLEOTIDE SEQUENCE</scope>
</reference>
<accession>A0A6J7WYM2</accession>
<protein>
    <submittedName>
        <fullName evidence="1">Uncharacterized protein</fullName>
    </submittedName>
</protein>
<gene>
    <name evidence="1" type="ORF">UFOVP382_6</name>
</gene>